<evidence type="ECO:0000313" key="4">
    <source>
        <dbReference type="Proteomes" id="UP000240653"/>
    </source>
</evidence>
<dbReference type="Pfam" id="PF07811">
    <property type="entry name" value="TadE"/>
    <property type="match status" value="1"/>
</dbReference>
<organism evidence="3 4">
    <name type="scientific">Pseudaminobacter soli</name>
    <name type="common">ex Li et al. 2025</name>
    <dbReference type="NCBI Taxonomy" id="1295366"/>
    <lineage>
        <taxon>Bacteria</taxon>
        <taxon>Pseudomonadati</taxon>
        <taxon>Pseudomonadota</taxon>
        <taxon>Alphaproteobacteria</taxon>
        <taxon>Hyphomicrobiales</taxon>
        <taxon>Phyllobacteriaceae</taxon>
        <taxon>Pseudaminobacter</taxon>
    </lineage>
</organism>
<proteinExistence type="predicted"/>
<name>A0A2P7S5C6_9HYPH</name>
<evidence type="ECO:0000256" key="1">
    <source>
        <dbReference type="SAM" id="Phobius"/>
    </source>
</evidence>
<protein>
    <submittedName>
        <fullName evidence="3">Pilus assembly protein</fullName>
    </submittedName>
</protein>
<dbReference type="AlphaFoldDB" id="A0A2P7S5C6"/>
<dbReference type="EMBL" id="PXYL01000013">
    <property type="protein sequence ID" value="PSJ57642.1"/>
    <property type="molecule type" value="Genomic_DNA"/>
</dbReference>
<keyword evidence="4" id="KW-1185">Reference proteome</keyword>
<dbReference type="InterPro" id="IPR012495">
    <property type="entry name" value="TadE-like_dom"/>
</dbReference>
<evidence type="ECO:0000259" key="2">
    <source>
        <dbReference type="Pfam" id="PF07811"/>
    </source>
</evidence>
<dbReference type="RefSeq" id="WP_106726176.1">
    <property type="nucleotide sequence ID" value="NZ_PXYL01000013.1"/>
</dbReference>
<feature type="transmembrane region" description="Helical" evidence="1">
    <location>
        <begin position="12"/>
        <end position="32"/>
    </location>
</feature>
<keyword evidence="1" id="KW-0812">Transmembrane</keyword>
<dbReference type="OrthoDB" id="7865585at2"/>
<dbReference type="Proteomes" id="UP000240653">
    <property type="component" value="Unassembled WGS sequence"/>
</dbReference>
<evidence type="ECO:0000313" key="3">
    <source>
        <dbReference type="EMBL" id="PSJ57642.1"/>
    </source>
</evidence>
<keyword evidence="1" id="KW-0472">Membrane</keyword>
<sequence>MFKRFAKSQDGATMVEAAIVMTLLLVLTLGFVDFGNALYQWNSANKAVQVGARLASISDPVAKGLATAAPTDTPGAPVRAGAYSFECGYVAGALSCTSGAADANGFSRIFRGDTAVTNNDACPAPTGSQRPGMCHFYPFLKRENVVVRYEATGLGFQGRGNVQGVTVPVPTITVSLRNVTFHFFFLQGLMNFANITMSSMSSTVTGEDLKSGAPT</sequence>
<keyword evidence="1" id="KW-1133">Transmembrane helix</keyword>
<accession>A0A2P7S5C6</accession>
<reference evidence="3 4" key="1">
    <citation type="submission" date="2018-03" db="EMBL/GenBank/DDBJ databases">
        <title>The draft genome of Mesorhizobium soli JCM 19897.</title>
        <authorList>
            <person name="Li L."/>
            <person name="Liu L."/>
            <person name="Liang L."/>
            <person name="Wang T."/>
            <person name="Zhang X."/>
        </authorList>
    </citation>
    <scope>NUCLEOTIDE SEQUENCE [LARGE SCALE GENOMIC DNA]</scope>
    <source>
        <strain evidence="3 4">JCM 19897</strain>
    </source>
</reference>
<gene>
    <name evidence="3" type="ORF">C7I85_22060</name>
</gene>
<comment type="caution">
    <text evidence="3">The sequence shown here is derived from an EMBL/GenBank/DDBJ whole genome shotgun (WGS) entry which is preliminary data.</text>
</comment>
<feature type="domain" description="TadE-like" evidence="2">
    <location>
        <begin position="11"/>
        <end position="53"/>
    </location>
</feature>